<reference evidence="2" key="2">
    <citation type="submission" date="2023-06" db="EMBL/GenBank/DDBJ databases">
        <authorList>
            <consortium name="Lawrence Berkeley National Laboratory"/>
            <person name="Haridas S."/>
            <person name="Hensen N."/>
            <person name="Bonometti L."/>
            <person name="Westerberg I."/>
            <person name="Brannstrom I.O."/>
            <person name="Guillou S."/>
            <person name="Cros-Aarteil S."/>
            <person name="Calhoun S."/>
            <person name="Kuo A."/>
            <person name="Mondo S."/>
            <person name="Pangilinan J."/>
            <person name="Riley R."/>
            <person name="LaButti K."/>
            <person name="Andreopoulos B."/>
            <person name="Lipzen A."/>
            <person name="Chen C."/>
            <person name="Yanf M."/>
            <person name="Daum C."/>
            <person name="Ng V."/>
            <person name="Clum A."/>
            <person name="Steindorff A."/>
            <person name="Ohm R."/>
            <person name="Martin F."/>
            <person name="Silar P."/>
            <person name="Natvig D."/>
            <person name="Lalanne C."/>
            <person name="Gautier V."/>
            <person name="Ament-velasquez S.L."/>
            <person name="Kruys A."/>
            <person name="Hutchinson M.I."/>
            <person name="Powell A.J."/>
            <person name="Barry K."/>
            <person name="Miller A.N."/>
            <person name="Grigoriev I.V."/>
            <person name="Debuchy R."/>
            <person name="Gladieux P."/>
            <person name="Thoren M.H."/>
            <person name="Johannesson H."/>
        </authorList>
    </citation>
    <scope>NUCLEOTIDE SEQUENCE</scope>
    <source>
        <strain evidence="2">CBS 232.78</strain>
    </source>
</reference>
<accession>A0AAE0NHJ3</accession>
<keyword evidence="1" id="KW-0472">Membrane</keyword>
<sequence>MPPDPPFLLFSRISCFPLLAFLYLFPLHFLLWFQTALADAVLIAYITFGISFVKDDFSPHQPPHRVSSRNQAVKLVKGSPAYGVTLFSVSIGPISPPETKNSCQIQSLPLQPEFGEQHLDRVLDRHIGHVL</sequence>
<comment type="caution">
    <text evidence="2">The sequence shown here is derived from an EMBL/GenBank/DDBJ whole genome shotgun (WGS) entry which is preliminary data.</text>
</comment>
<keyword evidence="1" id="KW-0812">Transmembrane</keyword>
<reference evidence="2" key="1">
    <citation type="journal article" date="2023" name="Mol. Phylogenet. Evol.">
        <title>Genome-scale phylogeny and comparative genomics of the fungal order Sordariales.</title>
        <authorList>
            <person name="Hensen N."/>
            <person name="Bonometti L."/>
            <person name="Westerberg I."/>
            <person name="Brannstrom I.O."/>
            <person name="Guillou S."/>
            <person name="Cros-Aarteil S."/>
            <person name="Calhoun S."/>
            <person name="Haridas S."/>
            <person name="Kuo A."/>
            <person name="Mondo S."/>
            <person name="Pangilinan J."/>
            <person name="Riley R."/>
            <person name="LaButti K."/>
            <person name="Andreopoulos B."/>
            <person name="Lipzen A."/>
            <person name="Chen C."/>
            <person name="Yan M."/>
            <person name="Daum C."/>
            <person name="Ng V."/>
            <person name="Clum A."/>
            <person name="Steindorff A."/>
            <person name="Ohm R.A."/>
            <person name="Martin F."/>
            <person name="Silar P."/>
            <person name="Natvig D.O."/>
            <person name="Lalanne C."/>
            <person name="Gautier V."/>
            <person name="Ament-Velasquez S.L."/>
            <person name="Kruys A."/>
            <person name="Hutchinson M.I."/>
            <person name="Powell A.J."/>
            <person name="Barry K."/>
            <person name="Miller A.N."/>
            <person name="Grigoriev I.V."/>
            <person name="Debuchy R."/>
            <person name="Gladieux P."/>
            <person name="Hiltunen Thoren M."/>
            <person name="Johannesson H."/>
        </authorList>
    </citation>
    <scope>NUCLEOTIDE SEQUENCE</scope>
    <source>
        <strain evidence="2">CBS 232.78</strain>
    </source>
</reference>
<protein>
    <submittedName>
        <fullName evidence="2">Uncharacterized protein</fullName>
    </submittedName>
</protein>
<keyword evidence="1" id="KW-1133">Transmembrane helix</keyword>
<evidence type="ECO:0000313" key="2">
    <source>
        <dbReference type="EMBL" id="KAK3381663.1"/>
    </source>
</evidence>
<proteinExistence type="predicted"/>
<feature type="transmembrane region" description="Helical" evidence="1">
    <location>
        <begin position="7"/>
        <end position="25"/>
    </location>
</feature>
<evidence type="ECO:0000256" key="1">
    <source>
        <dbReference type="SAM" id="Phobius"/>
    </source>
</evidence>
<gene>
    <name evidence="2" type="ORF">B0H63DRAFT_211491</name>
</gene>
<organism evidence="2 3">
    <name type="scientific">Podospora didyma</name>
    <dbReference type="NCBI Taxonomy" id="330526"/>
    <lineage>
        <taxon>Eukaryota</taxon>
        <taxon>Fungi</taxon>
        <taxon>Dikarya</taxon>
        <taxon>Ascomycota</taxon>
        <taxon>Pezizomycotina</taxon>
        <taxon>Sordariomycetes</taxon>
        <taxon>Sordariomycetidae</taxon>
        <taxon>Sordariales</taxon>
        <taxon>Podosporaceae</taxon>
        <taxon>Podospora</taxon>
    </lineage>
</organism>
<name>A0AAE0NHJ3_9PEZI</name>
<evidence type="ECO:0000313" key="3">
    <source>
        <dbReference type="Proteomes" id="UP001285441"/>
    </source>
</evidence>
<dbReference type="AlphaFoldDB" id="A0AAE0NHJ3"/>
<dbReference type="EMBL" id="JAULSW010000005">
    <property type="protein sequence ID" value="KAK3381663.1"/>
    <property type="molecule type" value="Genomic_DNA"/>
</dbReference>
<dbReference type="Proteomes" id="UP001285441">
    <property type="component" value="Unassembled WGS sequence"/>
</dbReference>
<keyword evidence="3" id="KW-1185">Reference proteome</keyword>